<organism evidence="13 14">
    <name type="scientific">Prymnesium parvum</name>
    <name type="common">Toxic golden alga</name>
    <dbReference type="NCBI Taxonomy" id="97485"/>
    <lineage>
        <taxon>Eukaryota</taxon>
        <taxon>Haptista</taxon>
        <taxon>Haptophyta</taxon>
        <taxon>Prymnesiophyceae</taxon>
        <taxon>Prymnesiales</taxon>
        <taxon>Prymnesiaceae</taxon>
        <taxon>Prymnesium</taxon>
    </lineage>
</organism>
<dbReference type="Pfam" id="PF00388">
    <property type="entry name" value="PI-PLC-X"/>
    <property type="match status" value="1"/>
</dbReference>
<keyword evidence="4 9" id="KW-0378">Hydrolase</keyword>
<dbReference type="InterPro" id="IPR035892">
    <property type="entry name" value="C2_domain_sf"/>
</dbReference>
<dbReference type="PANTHER" id="PTHR10336">
    <property type="entry name" value="PHOSPHOINOSITIDE-SPECIFIC PHOSPHOLIPASE C FAMILY PROTEIN"/>
    <property type="match status" value="1"/>
</dbReference>
<dbReference type="EC" id="3.1.4.11" evidence="2 9"/>
<dbReference type="Gene3D" id="3.40.50.2300">
    <property type="match status" value="4"/>
</dbReference>
<dbReference type="InterPro" id="IPR001192">
    <property type="entry name" value="PI-PLC_fam"/>
</dbReference>
<dbReference type="GO" id="GO:0051209">
    <property type="term" value="P:release of sequestered calcium ion into cytosol"/>
    <property type="evidence" value="ECO:0007669"/>
    <property type="project" value="TreeGrafter"/>
</dbReference>
<name>A0AB34J8B6_PRYPA</name>
<dbReference type="PANTHER" id="PTHR10336:SF36">
    <property type="entry name" value="1-PHOSPHATIDYLINOSITOL 4,5-BISPHOSPHATE PHOSPHODIESTERASE BETA-4"/>
    <property type="match status" value="1"/>
</dbReference>
<evidence type="ECO:0000313" key="13">
    <source>
        <dbReference type="EMBL" id="KAL1515963.1"/>
    </source>
</evidence>
<dbReference type="Gene3D" id="3.20.20.190">
    <property type="entry name" value="Phosphatidylinositol (PI) phosphodiesterase"/>
    <property type="match status" value="2"/>
</dbReference>
<keyword evidence="14" id="KW-1185">Reference proteome</keyword>
<feature type="transmembrane region" description="Helical" evidence="11">
    <location>
        <begin position="1287"/>
        <end position="1308"/>
    </location>
</feature>
<dbReference type="Gene3D" id="2.10.50.10">
    <property type="entry name" value="Tumor Necrosis Factor Receptor, subunit A, domain 2"/>
    <property type="match status" value="2"/>
</dbReference>
<protein>
    <recommendedName>
        <fullName evidence="2 9">Phosphoinositide phospholipase C</fullName>
        <ecNumber evidence="2 9">3.1.4.11</ecNumber>
    </recommendedName>
</protein>
<dbReference type="InterPro" id="IPR017946">
    <property type="entry name" value="PLC-like_Pdiesterase_TIM-brl"/>
</dbReference>
<evidence type="ECO:0000256" key="4">
    <source>
        <dbReference type="ARBA" id="ARBA00022801"/>
    </source>
</evidence>
<gene>
    <name evidence="13" type="ORF">AB1Y20_002576</name>
</gene>
<dbReference type="GO" id="GO:0048015">
    <property type="term" value="P:phosphatidylinositol-mediated signaling"/>
    <property type="evidence" value="ECO:0007669"/>
    <property type="project" value="TreeGrafter"/>
</dbReference>
<dbReference type="Gene3D" id="2.60.40.150">
    <property type="entry name" value="C2 domain"/>
    <property type="match status" value="1"/>
</dbReference>
<feature type="compositionally biased region" description="Low complexity" evidence="10">
    <location>
        <begin position="1773"/>
        <end position="1785"/>
    </location>
</feature>
<dbReference type="SUPFAM" id="SSF57184">
    <property type="entry name" value="Growth factor receptor domain"/>
    <property type="match status" value="1"/>
</dbReference>
<accession>A0AB34J8B6</accession>
<comment type="caution">
    <text evidence="13">The sequence shown here is derived from an EMBL/GenBank/DDBJ whole genome shotgun (WGS) entry which is preliminary data.</text>
</comment>
<dbReference type="InterPro" id="IPR001828">
    <property type="entry name" value="ANF_lig-bd_rcpt"/>
</dbReference>
<dbReference type="Pfam" id="PF01094">
    <property type="entry name" value="ANF_receptor"/>
    <property type="match status" value="2"/>
</dbReference>
<dbReference type="InterPro" id="IPR028082">
    <property type="entry name" value="Peripla_BP_I"/>
</dbReference>
<dbReference type="GO" id="GO:0016020">
    <property type="term" value="C:membrane"/>
    <property type="evidence" value="ECO:0007669"/>
    <property type="project" value="UniProtKB-SubCell"/>
</dbReference>
<evidence type="ECO:0000256" key="10">
    <source>
        <dbReference type="SAM" id="MobiDB-lite"/>
    </source>
</evidence>
<dbReference type="InterPro" id="IPR000909">
    <property type="entry name" value="PLipase_C_PInositol-sp_X_dom"/>
</dbReference>
<feature type="transmembrane region" description="Helical" evidence="11">
    <location>
        <begin position="1175"/>
        <end position="1196"/>
    </location>
</feature>
<dbReference type="Proteomes" id="UP001515480">
    <property type="component" value="Unassembled WGS sequence"/>
</dbReference>
<dbReference type="EMBL" id="JBGBPQ010000011">
    <property type="protein sequence ID" value="KAL1515963.1"/>
    <property type="molecule type" value="Genomic_DNA"/>
</dbReference>
<keyword evidence="6 11" id="KW-1133">Transmembrane helix</keyword>
<dbReference type="PROSITE" id="PS50007">
    <property type="entry name" value="PIPLC_X_DOMAIN"/>
    <property type="match status" value="1"/>
</dbReference>
<dbReference type="InterPro" id="IPR001711">
    <property type="entry name" value="PLipase_C_Pinositol-sp_Y"/>
</dbReference>
<dbReference type="InterPro" id="IPR009030">
    <property type="entry name" value="Growth_fac_rcpt_cys_sf"/>
</dbReference>
<evidence type="ECO:0000256" key="6">
    <source>
        <dbReference type="ARBA" id="ARBA00022989"/>
    </source>
</evidence>
<dbReference type="Pfam" id="PF00387">
    <property type="entry name" value="PI-PLC-Y"/>
    <property type="match status" value="1"/>
</dbReference>
<dbReference type="PRINTS" id="PR00390">
    <property type="entry name" value="PHPHLIPASEC"/>
</dbReference>
<dbReference type="PROSITE" id="PS50008">
    <property type="entry name" value="PIPLC_Y_DOMAIN"/>
    <property type="match status" value="1"/>
</dbReference>
<evidence type="ECO:0000256" key="3">
    <source>
        <dbReference type="ARBA" id="ARBA00022692"/>
    </source>
</evidence>
<dbReference type="SUPFAM" id="SSF51695">
    <property type="entry name" value="PLC-like phosphodiesterases"/>
    <property type="match status" value="1"/>
</dbReference>
<keyword evidence="5 9" id="KW-0442">Lipid degradation</keyword>
<evidence type="ECO:0000256" key="8">
    <source>
        <dbReference type="ARBA" id="ARBA00023136"/>
    </source>
</evidence>
<keyword evidence="7 9" id="KW-0443">Lipid metabolism</keyword>
<evidence type="ECO:0000313" key="14">
    <source>
        <dbReference type="Proteomes" id="UP001515480"/>
    </source>
</evidence>
<evidence type="ECO:0000256" key="5">
    <source>
        <dbReference type="ARBA" id="ARBA00022963"/>
    </source>
</evidence>
<evidence type="ECO:0000256" key="2">
    <source>
        <dbReference type="ARBA" id="ARBA00012368"/>
    </source>
</evidence>
<dbReference type="GO" id="GO:0004435">
    <property type="term" value="F:phosphatidylinositol-4,5-bisphosphate phospholipase C activity"/>
    <property type="evidence" value="ECO:0007669"/>
    <property type="project" value="UniProtKB-EC"/>
</dbReference>
<keyword evidence="3 11" id="KW-0812">Transmembrane</keyword>
<feature type="transmembrane region" description="Helical" evidence="11">
    <location>
        <begin position="1543"/>
        <end position="1569"/>
    </location>
</feature>
<dbReference type="SMART" id="SM00149">
    <property type="entry name" value="PLCYc"/>
    <property type="match status" value="1"/>
</dbReference>
<dbReference type="CDD" id="cd00185">
    <property type="entry name" value="TNFRSF"/>
    <property type="match status" value="1"/>
</dbReference>
<dbReference type="SUPFAM" id="SSF53822">
    <property type="entry name" value="Periplasmic binding protein-like I"/>
    <property type="match status" value="2"/>
</dbReference>
<evidence type="ECO:0000256" key="7">
    <source>
        <dbReference type="ARBA" id="ARBA00023098"/>
    </source>
</evidence>
<evidence type="ECO:0000256" key="11">
    <source>
        <dbReference type="SAM" id="Phobius"/>
    </source>
</evidence>
<dbReference type="SMART" id="SM01411">
    <property type="entry name" value="Ephrin_rec_like"/>
    <property type="match status" value="2"/>
</dbReference>
<evidence type="ECO:0000259" key="12">
    <source>
        <dbReference type="PROSITE" id="PS50008"/>
    </source>
</evidence>
<feature type="transmembrane region" description="Helical" evidence="11">
    <location>
        <begin position="1505"/>
        <end position="1522"/>
    </location>
</feature>
<reference evidence="13 14" key="1">
    <citation type="journal article" date="2024" name="Science">
        <title>Giant polyketide synthase enzymes in the biosynthesis of giant marine polyether toxins.</title>
        <authorList>
            <person name="Fallon T.R."/>
            <person name="Shende V.V."/>
            <person name="Wierzbicki I.H."/>
            <person name="Pendleton A.L."/>
            <person name="Watervoot N.F."/>
            <person name="Auber R.P."/>
            <person name="Gonzalez D.J."/>
            <person name="Wisecaver J.H."/>
            <person name="Moore B.S."/>
        </authorList>
    </citation>
    <scope>NUCLEOTIDE SEQUENCE [LARGE SCALE GENOMIC DNA]</scope>
    <source>
        <strain evidence="13 14">12B1</strain>
    </source>
</reference>
<evidence type="ECO:0000256" key="9">
    <source>
        <dbReference type="RuleBase" id="RU361133"/>
    </source>
</evidence>
<comment type="subcellular location">
    <subcellularLocation>
        <location evidence="1">Membrane</location>
    </subcellularLocation>
</comment>
<feature type="transmembrane region" description="Helical" evidence="11">
    <location>
        <begin position="1328"/>
        <end position="1350"/>
    </location>
</feature>
<feature type="compositionally biased region" description="Basic and acidic residues" evidence="10">
    <location>
        <begin position="1738"/>
        <end position="1749"/>
    </location>
</feature>
<feature type="region of interest" description="Disordered" evidence="10">
    <location>
        <begin position="1721"/>
        <end position="1827"/>
    </location>
</feature>
<feature type="transmembrane region" description="Helical" evidence="11">
    <location>
        <begin position="1476"/>
        <end position="1493"/>
    </location>
</feature>
<proteinExistence type="predicted"/>
<feature type="transmembrane region" description="Helical" evidence="11">
    <location>
        <begin position="1228"/>
        <end position="1245"/>
    </location>
</feature>
<dbReference type="GO" id="GO:0016042">
    <property type="term" value="P:lipid catabolic process"/>
    <property type="evidence" value="ECO:0007669"/>
    <property type="project" value="UniProtKB-KW"/>
</dbReference>
<feature type="domain" description="PI-PLC Y-box" evidence="12">
    <location>
        <begin position="2424"/>
        <end position="2484"/>
    </location>
</feature>
<evidence type="ECO:0000256" key="1">
    <source>
        <dbReference type="ARBA" id="ARBA00004370"/>
    </source>
</evidence>
<dbReference type="CDD" id="cd08558">
    <property type="entry name" value="PI-PLCc_eukaryota"/>
    <property type="match status" value="1"/>
</dbReference>
<dbReference type="SMART" id="SM00148">
    <property type="entry name" value="PLCXc"/>
    <property type="match status" value="1"/>
</dbReference>
<comment type="catalytic activity">
    <reaction evidence="9">
        <text>a 1,2-diacyl-sn-glycero-3-phospho-(1D-myo-inositol-4,5-bisphosphate) + H2O = 1D-myo-inositol 1,4,5-trisphosphate + a 1,2-diacyl-sn-glycerol + H(+)</text>
        <dbReference type="Rhea" id="RHEA:33179"/>
        <dbReference type="ChEBI" id="CHEBI:15377"/>
        <dbReference type="ChEBI" id="CHEBI:15378"/>
        <dbReference type="ChEBI" id="CHEBI:17815"/>
        <dbReference type="ChEBI" id="CHEBI:58456"/>
        <dbReference type="ChEBI" id="CHEBI:203600"/>
        <dbReference type="EC" id="3.1.4.11"/>
    </reaction>
</comment>
<feature type="transmembrane region" description="Helical" evidence="11">
    <location>
        <begin position="1396"/>
        <end position="1418"/>
    </location>
</feature>
<keyword evidence="8 11" id="KW-0472">Membrane</keyword>
<sequence>MATSVWGTGVPVVRLGILQPMFETEAAGYSYTAWSPRLAFYQAIRELNNKTDGVADELLPRTELLFAYRDSKCDARTSMGGTLYLTRDAFDGRGVSAIIGASCSGASETAAQLAGTMNVPIISGFSTSPSLSDGRQFTYFLRTLPSDAFGAVGIVDVLRSLWNYSSVALVHSTDSYGEGIGSAFVQMAHTSGLSIRSTQTFRKDAADFQLQLAGLARVSPRVIVLFCQGSDLSRFMRSAFEVGIGGEGYLWFGGDTMADPGFWESDEVLVADPALRERLLRGTFALAPDGQPQESALFQEYLARRHALPSTFGDGEGCNLETDDDGNYLWAQDHDDDPSTPLACAGVDVRAASLYDAFTYDAVFAIAHALHDLVEVQNRTEVVGSELLASLLTRVRFEGATGLVDFYDASADADLLYHGDRRVGVSYTLLNYADNTRQLVAVGAWTPCADGACAWADRWRPAAGVTPTYSTADNSKPPQTVPPRVREVRIGVLLAMFLTQDHDYARAYASSRLAPVVQALREINNKTDGVEDHLLPETELLFAYRDSKCDAYFGLNGALSLVTSAFDGRGVHAIVGAGCSGATTGAAEVADTTRVPIISPSSTSSKLSDGSRYPYLLRTAPSDAFMAAALADFLRFYFVYSAVALVHGSDEYGVGSATALRVALGETGVRVLQDVSLDDAAADFSDKQRSLLASGARVLVLLAQRSTASRFLRGGLELGLGGEGFLWLCGETLADDGWWTLDEQLQHDDALRLRLLQGYFAVGMNNFVGKPAFDAYFARRQRLPPLWEGEGGCSTATDDAGATLIWAQDHDNDPSTPLACAGVDVKARLQFDAFTYDAVFAIAHALHDLVEVQNRTEVVGSELLASLLTRVRFEGATGLVDFYDASADADLLYHGDRRVGVSYTLLNYADNTRQLVAVGAWTPCADGACAWADRWRPAAGVAPTYSTADNSKPLAVSFASCAAGEVASEEGQCVCDRGFTRDAEGGACVRCGAGQHKPAAGEAACVPCAAGSFQQVSGSSACAACFPGEYQPEQGALECRRCALGQSSVSGADRCAICAEHYLRPAATSPVLACTPCSELRGVVCGVNTTTATLNLTRGYWRHSASTRETHACAYRGGWTPCRGGGDVGVDGDGYCAPGYRGPRCAVCGDAGYSMYFDKADARCYDCGDVASRSAPLVCILLFCVCSVLGGGWFMFQYEGRFRAMDGMIKRVRRFRSLWQSAGMRCKLKMMVGLFQCISAVPTVFNVNTPPGLEDFTRWLDIIEFPSDFGIQTFIPPTCFGTYRTRLLIGALWPIALMLLVAAGFICLELSREMWKKRHVLDLQRGSYSVALIGLQRSVPFVLVVTFLLVPSTATLIFKTFLCDRFQYDADDTRRYMHDDLSISCNSEEYTKAHSVALGMIALWPIGVPVFYAVLLWASRDALLTDTPTPLSRATAFLSGDYNAAVFWWEPIEMLRKLTLTGAVVLISEEFEQARVLAAILVSVMFLALRLTIKPFQRAEDATLMMSIELALVLTYVCILLIKACEMSSAVCETFGFGGTSSGVYIFFLSFGLSILLLQLVVAALKLWFSVRLPRVFLVAKAHSVSPLTIVRRVAARRLRALKHQAIKRLHLDVTRLAPSTAAAILQFRTMRGRTPPASTPEKMLPIATGVTAELYIEGVFPRTTCFVQVDLQAFVIRWAHERFISLHTVEGYGYNLASAKRNWSLNLYRISSLWGSEAHAQHKSRSDRPTAYSANSRADRPAGSRADRPTAGSVLSQGLNSVGEVSAESAWPTRSSTPPCSRSTLAPESMTQNTSPPLELPELRSTNSHEQPSPKPAGKAKGAARDHATDMRIHLTYNDTGGLLRVLELRMPAHVAEHWNESLGGLLSTYTRVATPAHWRWALSCMAATSARGATGFLRHSELRSLLRYANASADLSRKELEEAIEEIESHSEPRLERKDLPRFLRSSRGSVNPSHHHKQLTARQVTALLLRLSTSSAAITEVFHRYAVDDAMGLSEWLAFERSEQLNLKPAEHPTPLRMRVLSASAAAAQPSSERELARAAERFERVFLSLSGGAVPTTHEEHKMSLAQFALQLLSSRNDAVAPARDPLVADDLSEPLSHYWTACSHNSYIIGDQLTGVSSADAYRRQLLQGCRQVEIDCWDGPELPIVTHGHTLCTVEQFEEVAKAIGECAFVTSDLPVVLSLEMHCSPPQQRHIALMLIKYLDDALLQYEDFIATSRPATLSPFELRNRVLVKGKIKSQASSQRSSGSRRNLLAVRDAWHTFRGRVRGRSTEAPIKFKARVSNAVKRINHSSRAENCHSYIAQSPRPRVVTWATGDGTDTLYSGCLCLRTLPKEDFLGRSPPKWPLPITSISEDQLLIVLGLSENERSQIEGLRIGSSALQRKSRSLQAEEKLSSNAIVRLAANPPPEAGWLQRRSLYWLLRAFPLGLRFSGNNMSPLPCWLAGAQSVALNMSNNDLPVQLHFALFKGSGGYVLKPLEMRSTAMPEVRDSEAEGHAEDVYWPPPRERLFRATIELLSLHNLLKRGEQRPRFDGQRGECHKYARELSGVASPPNCSEASSPSLVISLHPIGGFCTISTTLPLTQSILTEVVVPTLKSGGLNVGIGRTVHCIAAEPHATFLRVGVTDLNQEVAYETAVLGRLRHGYRVLQLRNLRGTRIELCYLFVKVSFGTEPNMWPTPRQIRIQHWMMQSQLSRKSITIAQQAQPHLDEICRLNAELAELRGSGNETGTSSHQANVDTHPYLLDLLERARQTGTELDVDTRSSVDLKV</sequence>